<evidence type="ECO:0000313" key="3">
    <source>
        <dbReference type="Proteomes" id="UP001518140"/>
    </source>
</evidence>
<sequence length="133" mass="14444">MAEEEKLAHDLYTVFAARYDARVFDRIAAAETHHLDAVRTLLDRYAVTDPTAGKAAGAFTDVTVQATYDRLLKQGTGSVEGALKAGRTFETDGIAALTKARSGLDAPDVEQVYANLLAASRMHQAAFESWLVR</sequence>
<proteinExistence type="predicted"/>
<name>A0ABX0E330_9ACTN</name>
<dbReference type="RefSeq" id="WP_165342116.1">
    <property type="nucleotide sequence ID" value="NZ_JAAKZX010000095.1"/>
</dbReference>
<protein>
    <submittedName>
        <fullName evidence="2">DUF2202 domain-containing protein</fullName>
    </submittedName>
</protein>
<dbReference type="EMBL" id="JAAKZX010000095">
    <property type="protein sequence ID" value="NGO45557.1"/>
    <property type="molecule type" value="Genomic_DNA"/>
</dbReference>
<gene>
    <name evidence="2" type="ORF">G6048_26580</name>
</gene>
<keyword evidence="3" id="KW-1185">Reference proteome</keyword>
<evidence type="ECO:0000313" key="2">
    <source>
        <dbReference type="EMBL" id="NGO45557.1"/>
    </source>
</evidence>
<dbReference type="CDD" id="cd01048">
    <property type="entry name" value="Ferritin_like_AB2"/>
    <property type="match status" value="1"/>
</dbReference>
<comment type="caution">
    <text evidence="2">The sequence shown here is derived from an EMBL/GenBank/DDBJ whole genome shotgun (WGS) entry which is preliminary data.</text>
</comment>
<accession>A0ABX0E330</accession>
<dbReference type="SUPFAM" id="SSF47240">
    <property type="entry name" value="Ferritin-like"/>
    <property type="match status" value="1"/>
</dbReference>
<dbReference type="InterPro" id="IPR019243">
    <property type="entry name" value="DUF2202"/>
</dbReference>
<dbReference type="InterPro" id="IPR009078">
    <property type="entry name" value="Ferritin-like_SF"/>
</dbReference>
<dbReference type="Proteomes" id="UP001518140">
    <property type="component" value="Unassembled WGS sequence"/>
</dbReference>
<evidence type="ECO:0000259" key="1">
    <source>
        <dbReference type="Pfam" id="PF09968"/>
    </source>
</evidence>
<dbReference type="Pfam" id="PF09968">
    <property type="entry name" value="DUF2202"/>
    <property type="match status" value="1"/>
</dbReference>
<feature type="domain" description="DUF2202" evidence="1">
    <location>
        <begin position="1"/>
        <end position="127"/>
    </location>
</feature>
<dbReference type="Gene3D" id="1.20.1260.10">
    <property type="match status" value="1"/>
</dbReference>
<organism evidence="2 3">
    <name type="scientific">Streptomyces ureilyticus</name>
    <dbReference type="NCBI Taxonomy" id="1775131"/>
    <lineage>
        <taxon>Bacteria</taxon>
        <taxon>Bacillati</taxon>
        <taxon>Actinomycetota</taxon>
        <taxon>Actinomycetes</taxon>
        <taxon>Kitasatosporales</taxon>
        <taxon>Streptomycetaceae</taxon>
        <taxon>Streptomyces</taxon>
    </lineage>
</organism>
<dbReference type="InterPro" id="IPR012347">
    <property type="entry name" value="Ferritin-like"/>
</dbReference>
<reference evidence="2 3" key="1">
    <citation type="submission" date="2020-02" db="EMBL/GenBank/DDBJ databases">
        <title>Whole-genome analyses of novel actinobacteria.</title>
        <authorList>
            <person name="Sahin N."/>
            <person name="Tokatli A."/>
        </authorList>
    </citation>
    <scope>NUCLEOTIDE SEQUENCE [LARGE SCALE GENOMIC DNA]</scope>
    <source>
        <strain evidence="2 3">YC419</strain>
    </source>
</reference>